<protein>
    <submittedName>
        <fullName evidence="3">Formylglycine-generating enzyme required for sulfatase activity</fullName>
    </submittedName>
</protein>
<proteinExistence type="predicted"/>
<dbReference type="SUPFAM" id="SSF56436">
    <property type="entry name" value="C-type lectin-like"/>
    <property type="match status" value="1"/>
</dbReference>
<evidence type="ECO:0000313" key="3">
    <source>
        <dbReference type="EMBL" id="MBE1605614.1"/>
    </source>
</evidence>
<feature type="region of interest" description="Disordered" evidence="1">
    <location>
        <begin position="212"/>
        <end position="234"/>
    </location>
</feature>
<dbReference type="PANTHER" id="PTHR23150:SF19">
    <property type="entry name" value="FORMYLGLYCINE-GENERATING ENZYME"/>
    <property type="match status" value="1"/>
</dbReference>
<dbReference type="GO" id="GO:0120147">
    <property type="term" value="F:formylglycine-generating oxidase activity"/>
    <property type="evidence" value="ECO:0007669"/>
    <property type="project" value="TreeGrafter"/>
</dbReference>
<keyword evidence="4" id="KW-1185">Reference proteome</keyword>
<reference evidence="3" key="1">
    <citation type="submission" date="2020-10" db="EMBL/GenBank/DDBJ databases">
        <title>Sequencing the genomes of 1000 actinobacteria strains.</title>
        <authorList>
            <person name="Klenk H.-P."/>
        </authorList>
    </citation>
    <scope>NUCLEOTIDE SEQUENCE</scope>
    <source>
        <strain evidence="3">DSM 45354</strain>
    </source>
</reference>
<gene>
    <name evidence="3" type="ORF">HEB94_002462</name>
</gene>
<comment type="caution">
    <text evidence="3">The sequence shown here is derived from an EMBL/GenBank/DDBJ whole genome shotgun (WGS) entry which is preliminary data.</text>
</comment>
<accession>A0A927R8P2</accession>
<dbReference type="EMBL" id="JADBEM010000001">
    <property type="protein sequence ID" value="MBE1605614.1"/>
    <property type="molecule type" value="Genomic_DNA"/>
</dbReference>
<dbReference type="AlphaFoldDB" id="A0A927R8P2"/>
<dbReference type="Pfam" id="PF03781">
    <property type="entry name" value="FGE-sulfatase"/>
    <property type="match status" value="1"/>
</dbReference>
<evidence type="ECO:0000259" key="2">
    <source>
        <dbReference type="Pfam" id="PF03781"/>
    </source>
</evidence>
<feature type="compositionally biased region" description="Basic and acidic residues" evidence="1">
    <location>
        <begin position="218"/>
        <end position="227"/>
    </location>
</feature>
<dbReference type="InterPro" id="IPR042095">
    <property type="entry name" value="SUMF_sf"/>
</dbReference>
<feature type="domain" description="Sulfatase-modifying factor enzyme-like" evidence="2">
    <location>
        <begin position="32"/>
        <end position="164"/>
    </location>
</feature>
<dbReference type="InterPro" id="IPR005532">
    <property type="entry name" value="SUMF_dom"/>
</dbReference>
<dbReference type="InterPro" id="IPR051043">
    <property type="entry name" value="Sulfatase_Mod_Factor_Kinase"/>
</dbReference>
<dbReference type="Gene3D" id="3.90.1580.10">
    <property type="entry name" value="paralog of FGE (formylglycine-generating enzyme)"/>
    <property type="match status" value="1"/>
</dbReference>
<dbReference type="InterPro" id="IPR016187">
    <property type="entry name" value="CTDL_fold"/>
</dbReference>
<dbReference type="PANTHER" id="PTHR23150">
    <property type="entry name" value="SULFATASE MODIFYING FACTOR 1, 2"/>
    <property type="match status" value="1"/>
</dbReference>
<dbReference type="Proteomes" id="UP000638648">
    <property type="component" value="Unassembled WGS sequence"/>
</dbReference>
<organism evidence="3 4">
    <name type="scientific">Actinopolymorpha pittospori</name>
    <dbReference type="NCBI Taxonomy" id="648752"/>
    <lineage>
        <taxon>Bacteria</taxon>
        <taxon>Bacillati</taxon>
        <taxon>Actinomycetota</taxon>
        <taxon>Actinomycetes</taxon>
        <taxon>Propionibacteriales</taxon>
        <taxon>Actinopolymorphaceae</taxon>
        <taxon>Actinopolymorpha</taxon>
    </lineage>
</organism>
<evidence type="ECO:0000313" key="4">
    <source>
        <dbReference type="Proteomes" id="UP000638648"/>
    </source>
</evidence>
<name>A0A927R8P2_9ACTN</name>
<sequence>MGSDRAAVLQLWERYGWDRRWFDGQVGGTDWIGELFPHEVELDGFWMYRDPVTIGQYHRFMLATGYPAPVDAAVHGPWNSAWADGAPIPGGENLPVSSVSWDDAAAYCAWAGVRLPTEAEWEYAARGPAGSTFPWGDDWRPGVCRCGEDTAGRPFTDYDEWRRWLNGGCSRLQSGGRFDRACWLSPRGTGPCRSLRGGAWLSTAHTSRGAQRLCYPPDSRDTNDHGFRPAAHLK</sequence>
<evidence type="ECO:0000256" key="1">
    <source>
        <dbReference type="SAM" id="MobiDB-lite"/>
    </source>
</evidence>